<dbReference type="InterPro" id="IPR050545">
    <property type="entry name" value="Mycobact_MmpL"/>
</dbReference>
<dbReference type="PANTHER" id="PTHR33406:SF13">
    <property type="entry name" value="MEMBRANE PROTEIN YDFJ"/>
    <property type="match status" value="1"/>
</dbReference>
<keyword evidence="4 6" id="KW-1133">Transmembrane helix</keyword>
<evidence type="ECO:0000313" key="9">
    <source>
        <dbReference type="Proteomes" id="UP001374803"/>
    </source>
</evidence>
<feature type="transmembrane region" description="Helical" evidence="6">
    <location>
        <begin position="341"/>
        <end position="361"/>
    </location>
</feature>
<dbReference type="SUPFAM" id="SSF82866">
    <property type="entry name" value="Multidrug efflux transporter AcrB transmembrane domain"/>
    <property type="match status" value="2"/>
</dbReference>
<accession>A0ABZ2KZ56</accession>
<dbReference type="InterPro" id="IPR004869">
    <property type="entry name" value="MMPL_dom"/>
</dbReference>
<evidence type="ECO:0000256" key="6">
    <source>
        <dbReference type="SAM" id="Phobius"/>
    </source>
</evidence>
<feature type="transmembrane region" description="Helical" evidence="6">
    <location>
        <begin position="296"/>
        <end position="320"/>
    </location>
</feature>
<evidence type="ECO:0000256" key="3">
    <source>
        <dbReference type="ARBA" id="ARBA00022692"/>
    </source>
</evidence>
<feature type="transmembrane region" description="Helical" evidence="6">
    <location>
        <begin position="645"/>
        <end position="664"/>
    </location>
</feature>
<evidence type="ECO:0000256" key="2">
    <source>
        <dbReference type="ARBA" id="ARBA00022475"/>
    </source>
</evidence>
<feature type="domain" description="Membrane transport protein MMPL" evidence="7">
    <location>
        <begin position="604"/>
        <end position="794"/>
    </location>
</feature>
<comment type="subcellular location">
    <subcellularLocation>
        <location evidence="1">Cell membrane</location>
        <topology evidence="1">Multi-pass membrane protein</topology>
    </subcellularLocation>
</comment>
<keyword evidence="5 6" id="KW-0472">Membrane</keyword>
<feature type="domain" description="Membrane transport protein MMPL" evidence="7">
    <location>
        <begin position="179"/>
        <end position="410"/>
    </location>
</feature>
<evidence type="ECO:0000256" key="4">
    <source>
        <dbReference type="ARBA" id="ARBA00022989"/>
    </source>
</evidence>
<keyword evidence="9" id="KW-1185">Reference proteome</keyword>
<evidence type="ECO:0000256" key="5">
    <source>
        <dbReference type="ARBA" id="ARBA00023136"/>
    </source>
</evidence>
<proteinExistence type="predicted"/>
<evidence type="ECO:0000259" key="7">
    <source>
        <dbReference type="Pfam" id="PF03176"/>
    </source>
</evidence>
<dbReference type="Gene3D" id="1.20.1640.10">
    <property type="entry name" value="Multidrug efflux transporter AcrB transmembrane domain"/>
    <property type="match status" value="2"/>
</dbReference>
<feature type="transmembrane region" description="Helical" evidence="6">
    <location>
        <begin position="244"/>
        <end position="263"/>
    </location>
</feature>
<dbReference type="PANTHER" id="PTHR33406">
    <property type="entry name" value="MEMBRANE PROTEIN MJ1562-RELATED"/>
    <property type="match status" value="1"/>
</dbReference>
<evidence type="ECO:0000313" key="8">
    <source>
        <dbReference type="EMBL" id="WXB03964.1"/>
    </source>
</evidence>
<feature type="transmembrane region" description="Helical" evidence="6">
    <location>
        <begin position="270"/>
        <end position="290"/>
    </location>
</feature>
<feature type="transmembrane region" description="Helical" evidence="6">
    <location>
        <begin position="424"/>
        <end position="445"/>
    </location>
</feature>
<organism evidence="8 9">
    <name type="scientific">Pendulispora rubella</name>
    <dbReference type="NCBI Taxonomy" id="2741070"/>
    <lineage>
        <taxon>Bacteria</taxon>
        <taxon>Pseudomonadati</taxon>
        <taxon>Myxococcota</taxon>
        <taxon>Myxococcia</taxon>
        <taxon>Myxococcales</taxon>
        <taxon>Sorangiineae</taxon>
        <taxon>Pendulisporaceae</taxon>
        <taxon>Pendulispora</taxon>
    </lineage>
</organism>
<reference evidence="8" key="1">
    <citation type="submission" date="2021-12" db="EMBL/GenBank/DDBJ databases">
        <title>Discovery of the Pendulisporaceae a myxobacterial family with distinct sporulation behavior and unique specialized metabolism.</title>
        <authorList>
            <person name="Garcia R."/>
            <person name="Popoff A."/>
            <person name="Bader C.D."/>
            <person name="Loehr J."/>
            <person name="Walesch S."/>
            <person name="Walt C."/>
            <person name="Boldt J."/>
            <person name="Bunk B."/>
            <person name="Haeckl F.J.F.P.J."/>
            <person name="Gunesch A.P."/>
            <person name="Birkelbach J."/>
            <person name="Nuebel U."/>
            <person name="Pietschmann T."/>
            <person name="Bach T."/>
            <person name="Mueller R."/>
        </authorList>
    </citation>
    <scope>NUCLEOTIDE SEQUENCE</scope>
    <source>
        <strain evidence="8">MSr11367</strain>
    </source>
</reference>
<evidence type="ECO:0000256" key="1">
    <source>
        <dbReference type="ARBA" id="ARBA00004651"/>
    </source>
</evidence>
<feature type="transmembrane region" description="Helical" evidence="6">
    <location>
        <begin position="745"/>
        <end position="762"/>
    </location>
</feature>
<gene>
    <name evidence="8" type="ORF">LVJ94_44535</name>
</gene>
<feature type="transmembrane region" description="Helical" evidence="6">
    <location>
        <begin position="671"/>
        <end position="691"/>
    </location>
</feature>
<keyword evidence="2" id="KW-1003">Cell membrane</keyword>
<feature type="transmembrane region" description="Helical" evidence="6">
    <location>
        <begin position="367"/>
        <end position="388"/>
    </location>
</feature>
<sequence>MNRSWKWLFVLATVVSLWLSTFKLHLSSDLTDLFPNRSETTMLMRFLRGFGGGDLGVVLVRGEDPADVEASAVALVGELKTKASVARVLDSAPPPKDFDPTLAWSYASPTARERLKQALTPEGMRERLDGTRELLLAPGAAEIEERAARDPLRLTMIPWELRTEVAAGVNVGTGSGGAFVGDGGRARLVILEPRGSAFQGKDAETFVADVRTAIHATARPKVTMELTGGHAIAEATADMLRRDMIVSSVLSTVLASVVFLVTFRRMRALVAVLPPLGLGTLWTMGIAAFFPTGLSAIATAFAAVVVGVGVDTGVHVYAALLEGRRRGLSPADAARHARETTARPTLLAALAAGFAFAALFLSELPAVRQLGILCGAGEVLTAVGILLVTPEIGAWLERGPPPPRPVHRWTSFVDALTRTRSRALGALIASLAPFAFLAIFGWPAAHDTLVAIRPQALAPLATQREIYRLFGSKEGQWLVVTADRDPARATERADRVAEALDRLTTEGTLDGFDTLTNFAPSAATQRARLAERDALDLAAKRPALEAALTERGFDASAFGSAFEAFEHPSHAVTTMDPKGPLAWIISRHMAREGDETLVVSYVRPSGDPAKDARARAVMAQADPETVITGYHQLEAALRHALAHDLPIVAVLALVLVIVTLRAALRRGFDVGLTLATIAVEVGAVAALMRIFHVRLHVYDALVMPVLIGITMDESMFLLHATRAARAAGSSIGEAIARALRTEGPLVASTALTTAAGFAALLACRFEGLFDLGAVGALGSALGLVAALVVIPAGLRLALARGPHSE</sequence>
<name>A0ABZ2KZ56_9BACT</name>
<protein>
    <submittedName>
        <fullName evidence="8">MMPL family transporter</fullName>
    </submittedName>
</protein>
<feature type="transmembrane region" description="Helical" evidence="6">
    <location>
        <begin position="774"/>
        <end position="798"/>
    </location>
</feature>
<dbReference type="EMBL" id="CP089983">
    <property type="protein sequence ID" value="WXB03964.1"/>
    <property type="molecule type" value="Genomic_DNA"/>
</dbReference>
<dbReference type="RefSeq" id="WP_394833598.1">
    <property type="nucleotide sequence ID" value="NZ_CP089929.1"/>
</dbReference>
<keyword evidence="3 6" id="KW-0812">Transmembrane</keyword>
<dbReference type="Pfam" id="PF03176">
    <property type="entry name" value="MMPL"/>
    <property type="match status" value="2"/>
</dbReference>
<dbReference type="Proteomes" id="UP001374803">
    <property type="component" value="Chromosome"/>
</dbReference>